<evidence type="ECO:0000313" key="7">
    <source>
        <dbReference type="Proteomes" id="UP000664417"/>
    </source>
</evidence>
<evidence type="ECO:0000313" key="6">
    <source>
        <dbReference type="EMBL" id="MBO1319547.1"/>
    </source>
</evidence>
<dbReference type="SUPFAM" id="SSF52151">
    <property type="entry name" value="FabD/lysophospholipase-like"/>
    <property type="match status" value="1"/>
</dbReference>
<proteinExistence type="predicted"/>
<dbReference type="InterPro" id="IPR050301">
    <property type="entry name" value="NTE"/>
</dbReference>
<dbReference type="PANTHER" id="PTHR14226:SF57">
    <property type="entry name" value="BLR7027 PROTEIN"/>
    <property type="match status" value="1"/>
</dbReference>
<keyword evidence="1" id="KW-0378">Hydrolase</keyword>
<evidence type="ECO:0000256" key="2">
    <source>
        <dbReference type="ARBA" id="ARBA00022963"/>
    </source>
</evidence>
<sequence>MGEVASEKSTIGLAMAGGAPEGAVYEIGVLRALDDAIEGLDFNNLCAYVGISAGAFINASLVNKVTTAQLVRALLNIDPNEQPFDPGMFLSPAFSQYLKSGLMVPRLLMEAARDYLIYKEDHTIVKSLTRLSRALPVGLFDNEPLRRYLERVFNRPERTDDFRKLDNKLFVVAVELDTGQAVVFGQPGKDHVPISRAVQASTALPGLYPPVKIDGKNYVDGVLRRTLHASTVLDEGAKLVICINPIVPVDTGRAVEEGFLREPNLTERGMPSILSQTFRTLIYSRMKVGFRRYDKHYEDTDLVLFEPSPDDYRMFFTNIFSFAKRKVVAEHAYTNTIRDLANRADELTPIFEKHGLKLRHEVIFHPEPNLWRSVGVADPTTKKKTRRRHRVTNNLNDALAHLEAVIAAKKAARATQEAQAKQQEQQEQTEQPVG</sequence>
<dbReference type="InterPro" id="IPR016035">
    <property type="entry name" value="Acyl_Trfase/lysoPLipase"/>
</dbReference>
<dbReference type="GO" id="GO:0016787">
    <property type="term" value="F:hydrolase activity"/>
    <property type="evidence" value="ECO:0007669"/>
    <property type="project" value="UniProtKB-KW"/>
</dbReference>
<accession>A0A8J7U3E5</accession>
<dbReference type="PANTHER" id="PTHR14226">
    <property type="entry name" value="NEUROPATHY TARGET ESTERASE/SWISS CHEESE D.MELANOGASTER"/>
    <property type="match status" value="1"/>
</dbReference>
<dbReference type="Gene3D" id="3.40.1090.10">
    <property type="entry name" value="Cytosolic phospholipase A2 catalytic domain"/>
    <property type="match status" value="2"/>
</dbReference>
<gene>
    <name evidence="6" type="ORF">J3U88_13815</name>
</gene>
<keyword evidence="3" id="KW-0443">Lipid metabolism</keyword>
<name>A0A8J7U3E5_9BACT</name>
<feature type="region of interest" description="Disordered" evidence="4">
    <location>
        <begin position="410"/>
        <end position="434"/>
    </location>
</feature>
<dbReference type="GO" id="GO:0016042">
    <property type="term" value="P:lipid catabolic process"/>
    <property type="evidence" value="ECO:0007669"/>
    <property type="project" value="UniProtKB-KW"/>
</dbReference>
<dbReference type="Proteomes" id="UP000664417">
    <property type="component" value="Unassembled WGS sequence"/>
</dbReference>
<dbReference type="Pfam" id="PF01734">
    <property type="entry name" value="Patatin"/>
    <property type="match status" value="1"/>
</dbReference>
<evidence type="ECO:0000256" key="1">
    <source>
        <dbReference type="ARBA" id="ARBA00022801"/>
    </source>
</evidence>
<comment type="caution">
    <text evidence="6">The sequence shown here is derived from an EMBL/GenBank/DDBJ whole genome shotgun (WGS) entry which is preliminary data.</text>
</comment>
<dbReference type="InterPro" id="IPR002641">
    <property type="entry name" value="PNPLA_dom"/>
</dbReference>
<evidence type="ECO:0000259" key="5">
    <source>
        <dbReference type="Pfam" id="PF01734"/>
    </source>
</evidence>
<dbReference type="RefSeq" id="WP_207859454.1">
    <property type="nucleotide sequence ID" value="NZ_JAFREP010000013.1"/>
</dbReference>
<organism evidence="6 7">
    <name type="scientific">Acanthopleuribacter pedis</name>
    <dbReference type="NCBI Taxonomy" id="442870"/>
    <lineage>
        <taxon>Bacteria</taxon>
        <taxon>Pseudomonadati</taxon>
        <taxon>Acidobacteriota</taxon>
        <taxon>Holophagae</taxon>
        <taxon>Acanthopleuribacterales</taxon>
        <taxon>Acanthopleuribacteraceae</taxon>
        <taxon>Acanthopleuribacter</taxon>
    </lineage>
</organism>
<evidence type="ECO:0000256" key="3">
    <source>
        <dbReference type="ARBA" id="ARBA00023098"/>
    </source>
</evidence>
<dbReference type="EMBL" id="JAFREP010000013">
    <property type="protein sequence ID" value="MBO1319547.1"/>
    <property type="molecule type" value="Genomic_DNA"/>
</dbReference>
<dbReference type="AlphaFoldDB" id="A0A8J7U3E5"/>
<feature type="domain" description="PNPLA" evidence="5">
    <location>
        <begin position="13"/>
        <end position="226"/>
    </location>
</feature>
<keyword evidence="7" id="KW-1185">Reference proteome</keyword>
<reference evidence="6" key="1">
    <citation type="submission" date="2021-03" db="EMBL/GenBank/DDBJ databases">
        <authorList>
            <person name="Wang G."/>
        </authorList>
    </citation>
    <scope>NUCLEOTIDE SEQUENCE</scope>
    <source>
        <strain evidence="6">KCTC 12899</strain>
    </source>
</reference>
<evidence type="ECO:0000256" key="4">
    <source>
        <dbReference type="SAM" id="MobiDB-lite"/>
    </source>
</evidence>
<keyword evidence="2" id="KW-0442">Lipid degradation</keyword>
<protein>
    <submittedName>
        <fullName evidence="6">Patatin-like phospholipase family protein</fullName>
    </submittedName>
</protein>